<dbReference type="GO" id="GO:1990904">
    <property type="term" value="C:ribonucleoprotein complex"/>
    <property type="evidence" value="ECO:0007669"/>
    <property type="project" value="UniProtKB-KW"/>
</dbReference>
<proteinExistence type="inferred from homology"/>
<dbReference type="EMBL" id="JN378735">
    <property type="protein sequence ID" value="AEP20682.1"/>
    <property type="molecule type" value="Genomic_DNA"/>
</dbReference>
<dbReference type="PANTHER" id="PTHR11655">
    <property type="entry name" value="60S/50S RIBOSOMAL PROTEIN L6/L9"/>
    <property type="match status" value="1"/>
</dbReference>
<dbReference type="GO" id="GO:0003735">
    <property type="term" value="F:structural constituent of ribosome"/>
    <property type="evidence" value="ECO:0007669"/>
    <property type="project" value="InterPro"/>
</dbReference>
<geneLocation type="mitochondrion" evidence="6"/>
<dbReference type="SUPFAM" id="SSF56053">
    <property type="entry name" value="Ribosomal protein L6"/>
    <property type="match status" value="1"/>
</dbReference>
<evidence type="ECO:0000259" key="5">
    <source>
        <dbReference type="Pfam" id="PF00347"/>
    </source>
</evidence>
<sequence>MSVSNQFKNKYSVKVSKNIKVLYFDKKNIVTFIGSSLTKSLKLKVKILLIPVSNVIVVTNVFSSDASSADIKNIKKIQGTTISKIKQTLIEITYPLYYKLNLVGVGYKVFPYEQLENQLYFKLGFSHLIYFKISDSLKVYCQKSIRLFLFGDCSYDKLTQTAAQIRSFKRPEPYKGKGILYDQEKVSLKKGKKFN</sequence>
<dbReference type="Pfam" id="PF00347">
    <property type="entry name" value="Ribosomal_L6"/>
    <property type="match status" value="1"/>
</dbReference>
<evidence type="ECO:0000256" key="3">
    <source>
        <dbReference type="ARBA" id="ARBA00023274"/>
    </source>
</evidence>
<dbReference type="PIRSF" id="PIRSF002162">
    <property type="entry name" value="Ribosomal_L6"/>
    <property type="match status" value="1"/>
</dbReference>
<gene>
    <name evidence="6" type="primary">rpl6</name>
</gene>
<dbReference type="GO" id="GO:0019843">
    <property type="term" value="F:rRNA binding"/>
    <property type="evidence" value="ECO:0007669"/>
    <property type="project" value="InterPro"/>
</dbReference>
<dbReference type="InterPro" id="IPR000702">
    <property type="entry name" value="Ribosomal_uL6-like"/>
</dbReference>
<dbReference type="PRINTS" id="PR00059">
    <property type="entry name" value="RIBOSOMALL6"/>
</dbReference>
<evidence type="ECO:0000313" key="6">
    <source>
        <dbReference type="EMBL" id="AEP20682.1"/>
    </source>
</evidence>
<reference evidence="6" key="1">
    <citation type="journal article" date="2012" name="PLoS ONE">
        <title>Tertiary endosymbiosis in two dinotoms has generated little change in the mitochondrial genomes of their dinoflagellate hosts and diatom endosymbionts.</title>
        <authorList>
            <person name="Imanian B."/>
            <person name="Pombert J.F."/>
            <person name="Dorrell R.G."/>
            <person name="Burki F."/>
            <person name="Keeling P.J."/>
        </authorList>
    </citation>
    <scope>NUCLEOTIDE SEQUENCE</scope>
</reference>
<evidence type="ECO:0000256" key="4">
    <source>
        <dbReference type="RuleBase" id="RU003869"/>
    </source>
</evidence>
<keyword evidence="2 4" id="KW-0689">Ribosomal protein</keyword>
<dbReference type="GO" id="GO:0005840">
    <property type="term" value="C:ribosome"/>
    <property type="evidence" value="ECO:0007669"/>
    <property type="project" value="UniProtKB-KW"/>
</dbReference>
<keyword evidence="3 4" id="KW-0687">Ribonucleoprotein</keyword>
<dbReference type="GO" id="GO:0006412">
    <property type="term" value="P:translation"/>
    <property type="evidence" value="ECO:0007669"/>
    <property type="project" value="InterPro"/>
</dbReference>
<protein>
    <submittedName>
        <fullName evidence="6">Ribosomal protein L6</fullName>
    </submittedName>
</protein>
<evidence type="ECO:0000256" key="1">
    <source>
        <dbReference type="ARBA" id="ARBA00009356"/>
    </source>
</evidence>
<comment type="similarity">
    <text evidence="1 4">Belongs to the universal ribosomal protein uL6 family.</text>
</comment>
<dbReference type="PANTHER" id="PTHR11655:SF14">
    <property type="entry name" value="LARGE RIBOSOMAL SUBUNIT PROTEIN UL6M"/>
    <property type="match status" value="1"/>
</dbReference>
<dbReference type="InterPro" id="IPR020040">
    <property type="entry name" value="Ribosomal_uL6_a/b-dom"/>
</dbReference>
<keyword evidence="6" id="KW-0496">Mitochondrion</keyword>
<name>I6N5M5_9STRA</name>
<accession>I6N5M5</accession>
<dbReference type="InterPro" id="IPR036789">
    <property type="entry name" value="Ribosomal_uL6-like_a/b-dom_sf"/>
</dbReference>
<dbReference type="PROSITE" id="PS00525">
    <property type="entry name" value="RIBOSOMAL_L6_1"/>
    <property type="match status" value="1"/>
</dbReference>
<evidence type="ECO:0000256" key="2">
    <source>
        <dbReference type="ARBA" id="ARBA00022980"/>
    </source>
</evidence>
<organism evidence="6">
    <name type="scientific">Durinskia baltica diatom endosymbiont</name>
    <dbReference type="NCBI Taxonomy" id="1079368"/>
    <lineage>
        <taxon>Eukaryota</taxon>
        <taxon>Sar</taxon>
        <taxon>Stramenopiles</taxon>
        <taxon>Ochrophyta</taxon>
        <taxon>Bacillariophyta</taxon>
        <taxon>Bacillariophyceae</taxon>
        <taxon>Bacillariophycidae</taxon>
    </lineage>
</organism>
<feature type="domain" description="Large ribosomal subunit protein uL6 alpha-beta" evidence="5">
    <location>
        <begin position="103"/>
        <end position="181"/>
    </location>
</feature>
<dbReference type="InterPro" id="IPR019906">
    <property type="entry name" value="Ribosomal_uL6_bac-type"/>
</dbReference>
<dbReference type="InterPro" id="IPR002358">
    <property type="entry name" value="Ribosomal_uL6_CS"/>
</dbReference>
<dbReference type="AlphaFoldDB" id="I6N5M5"/>
<dbReference type="Gene3D" id="3.90.930.12">
    <property type="entry name" value="Ribosomal protein L6, alpha-beta domain"/>
    <property type="match status" value="1"/>
</dbReference>